<reference evidence="1" key="1">
    <citation type="submission" date="2022-11" db="EMBL/GenBank/DDBJ databases">
        <authorList>
            <person name="Petersen C."/>
        </authorList>
    </citation>
    <scope>NUCLEOTIDE SEQUENCE</scope>
    <source>
        <strain evidence="1">IBT 22155</strain>
    </source>
</reference>
<gene>
    <name evidence="1" type="ORF">N7515_008156</name>
</gene>
<dbReference type="EMBL" id="JAPQKL010000006">
    <property type="protein sequence ID" value="KAJ5124331.1"/>
    <property type="molecule type" value="Genomic_DNA"/>
</dbReference>
<comment type="caution">
    <text evidence="1">The sequence shown here is derived from an EMBL/GenBank/DDBJ whole genome shotgun (WGS) entry which is preliminary data.</text>
</comment>
<protein>
    <submittedName>
        <fullName evidence="1">Uncharacterized protein</fullName>
    </submittedName>
</protein>
<name>A0A9W9KXG3_9EURO</name>
<dbReference type="Proteomes" id="UP001149079">
    <property type="component" value="Unassembled WGS sequence"/>
</dbReference>
<reference evidence="1" key="2">
    <citation type="journal article" date="2023" name="IMA Fungus">
        <title>Comparative genomic study of the Penicillium genus elucidates a diverse pangenome and 15 lateral gene transfer events.</title>
        <authorList>
            <person name="Petersen C."/>
            <person name="Sorensen T."/>
            <person name="Nielsen M.R."/>
            <person name="Sondergaard T.E."/>
            <person name="Sorensen J.L."/>
            <person name="Fitzpatrick D.A."/>
            <person name="Frisvad J.C."/>
            <person name="Nielsen K.L."/>
        </authorList>
    </citation>
    <scope>NUCLEOTIDE SEQUENCE</scope>
    <source>
        <strain evidence="1">IBT 22155</strain>
    </source>
</reference>
<keyword evidence="2" id="KW-1185">Reference proteome</keyword>
<accession>A0A9W9KXG3</accession>
<organism evidence="1 2">
    <name type="scientific">Penicillium bovifimosum</name>
    <dbReference type="NCBI Taxonomy" id="126998"/>
    <lineage>
        <taxon>Eukaryota</taxon>
        <taxon>Fungi</taxon>
        <taxon>Dikarya</taxon>
        <taxon>Ascomycota</taxon>
        <taxon>Pezizomycotina</taxon>
        <taxon>Eurotiomycetes</taxon>
        <taxon>Eurotiomycetidae</taxon>
        <taxon>Eurotiales</taxon>
        <taxon>Aspergillaceae</taxon>
        <taxon>Penicillium</taxon>
    </lineage>
</organism>
<sequence length="96" mass="10864">MSDGRLSLIRFNQSRRKRLGSPKQLVRCSTFLPTTYCIKTANPGEMEQQCSQASSDETPHEDRASDELCYVDSSLCLLYEICVRSGEVLRNSENGR</sequence>
<dbReference type="AlphaFoldDB" id="A0A9W9KXG3"/>
<dbReference type="GeneID" id="81408070"/>
<proteinExistence type="predicted"/>
<evidence type="ECO:0000313" key="1">
    <source>
        <dbReference type="EMBL" id="KAJ5124331.1"/>
    </source>
</evidence>
<evidence type="ECO:0000313" key="2">
    <source>
        <dbReference type="Proteomes" id="UP001149079"/>
    </source>
</evidence>
<dbReference type="RefSeq" id="XP_056518730.1">
    <property type="nucleotide sequence ID" value="XM_056668900.1"/>
</dbReference>